<dbReference type="InterPro" id="IPR026043">
    <property type="entry name" value="NadR"/>
</dbReference>
<feature type="binding site" evidence="1">
    <location>
        <position position="153"/>
    </location>
    <ligand>
        <name>Ni(2+)</name>
        <dbReference type="ChEBI" id="CHEBI:49786"/>
    </ligand>
</feature>
<dbReference type="GO" id="GO:0046872">
    <property type="term" value="F:metal ion binding"/>
    <property type="evidence" value="ECO:0007669"/>
    <property type="project" value="UniProtKB-KW"/>
</dbReference>
<gene>
    <name evidence="4" type="ORF">SAMN05421736_10719</name>
</gene>
<evidence type="ECO:0000313" key="4">
    <source>
        <dbReference type="EMBL" id="SDZ16027.1"/>
    </source>
</evidence>
<dbReference type="InterPro" id="IPR004173">
    <property type="entry name" value="3H_domain"/>
</dbReference>
<keyword evidence="1" id="KW-0479">Metal-binding</keyword>
<dbReference type="Gene3D" id="3.30.1340.20">
    <property type="entry name" value="3H domain"/>
    <property type="match status" value="1"/>
</dbReference>
<dbReference type="PANTHER" id="PTHR40068">
    <property type="entry name" value="TRANSCRIPTION REPRESSOR NIAR-RELATED"/>
    <property type="match status" value="1"/>
</dbReference>
<evidence type="ECO:0000259" key="3">
    <source>
        <dbReference type="Pfam" id="PF08279"/>
    </source>
</evidence>
<proteinExistence type="predicted"/>
<evidence type="ECO:0000256" key="1">
    <source>
        <dbReference type="PIRSR" id="PIRSR037847-1"/>
    </source>
</evidence>
<evidence type="ECO:0008006" key="6">
    <source>
        <dbReference type="Google" id="ProtNLM"/>
    </source>
</evidence>
<evidence type="ECO:0000259" key="2">
    <source>
        <dbReference type="Pfam" id="PF02829"/>
    </source>
</evidence>
<dbReference type="Pfam" id="PF02829">
    <property type="entry name" value="3H"/>
    <property type="match status" value="1"/>
</dbReference>
<dbReference type="Proteomes" id="UP000198935">
    <property type="component" value="Unassembled WGS sequence"/>
</dbReference>
<dbReference type="InterPro" id="IPR013196">
    <property type="entry name" value="HTH_11"/>
</dbReference>
<dbReference type="AlphaFoldDB" id="A0A1H3QRJ0"/>
<dbReference type="PIRSF" id="PIRSF037847">
    <property type="entry name" value="NiaR"/>
    <property type="match status" value="1"/>
</dbReference>
<keyword evidence="1" id="KW-0533">Nickel</keyword>
<organism evidence="4 5">
    <name type="scientific">Evansella caseinilytica</name>
    <dbReference type="NCBI Taxonomy" id="1503961"/>
    <lineage>
        <taxon>Bacteria</taxon>
        <taxon>Bacillati</taxon>
        <taxon>Bacillota</taxon>
        <taxon>Bacilli</taxon>
        <taxon>Bacillales</taxon>
        <taxon>Bacillaceae</taxon>
        <taxon>Evansella</taxon>
    </lineage>
</organism>
<dbReference type="OrthoDB" id="9792661at2"/>
<dbReference type="Gene3D" id="1.10.10.10">
    <property type="entry name" value="Winged helix-like DNA-binding domain superfamily/Winged helix DNA-binding domain"/>
    <property type="match status" value="1"/>
</dbReference>
<dbReference type="SUPFAM" id="SSF46785">
    <property type="entry name" value="Winged helix' DNA-binding domain"/>
    <property type="match status" value="1"/>
</dbReference>
<dbReference type="SUPFAM" id="SSF75500">
    <property type="entry name" value="Putative transcriptional regulator TM1602, C-terminal domain"/>
    <property type="match status" value="1"/>
</dbReference>
<dbReference type="InterPro" id="IPR036390">
    <property type="entry name" value="WH_DNA-bd_sf"/>
</dbReference>
<dbReference type="InterPro" id="IPR036388">
    <property type="entry name" value="WH-like_DNA-bd_sf"/>
</dbReference>
<protein>
    <recommendedName>
        <fullName evidence="6">Transcriptional regulator</fullName>
    </recommendedName>
</protein>
<feature type="domain" description="3H" evidence="2">
    <location>
        <begin position="80"/>
        <end position="176"/>
    </location>
</feature>
<feature type="binding site" evidence="1">
    <location>
        <position position="151"/>
    </location>
    <ligand>
        <name>Ni(2+)</name>
        <dbReference type="ChEBI" id="CHEBI:49786"/>
    </ligand>
</feature>
<reference evidence="5" key="1">
    <citation type="submission" date="2016-10" db="EMBL/GenBank/DDBJ databases">
        <authorList>
            <person name="Varghese N."/>
            <person name="Submissions S."/>
        </authorList>
    </citation>
    <scope>NUCLEOTIDE SEQUENCE [LARGE SCALE GENOMIC DNA]</scope>
    <source>
        <strain evidence="5">SP</strain>
    </source>
</reference>
<dbReference type="STRING" id="1503961.SAMN05421736_10719"/>
<feature type="domain" description="Helix-turn-helix type 11" evidence="3">
    <location>
        <begin position="12"/>
        <end position="64"/>
    </location>
</feature>
<keyword evidence="5" id="KW-1185">Reference proteome</keyword>
<evidence type="ECO:0000313" key="5">
    <source>
        <dbReference type="Proteomes" id="UP000198935"/>
    </source>
</evidence>
<feature type="binding site" evidence="1">
    <location>
        <position position="84"/>
    </location>
    <ligand>
        <name>Ni(2+)</name>
        <dbReference type="ChEBI" id="CHEBI:49786"/>
    </ligand>
</feature>
<dbReference type="EMBL" id="FNPI01000007">
    <property type="protein sequence ID" value="SDZ16027.1"/>
    <property type="molecule type" value="Genomic_DNA"/>
</dbReference>
<dbReference type="Pfam" id="PF08279">
    <property type="entry name" value="HTH_11"/>
    <property type="match status" value="1"/>
</dbReference>
<accession>A0A1H3QRJ0</accession>
<dbReference type="PANTHER" id="PTHR40068:SF1">
    <property type="entry name" value="TRANSCRIPTION REPRESSOR NIAR-RELATED"/>
    <property type="match status" value="1"/>
</dbReference>
<name>A0A1H3QRJ0_9BACI</name>
<feature type="binding site" evidence="1">
    <location>
        <position position="92"/>
    </location>
    <ligand>
        <name>Ni(2+)</name>
        <dbReference type="ChEBI" id="CHEBI:49786"/>
    </ligand>
</feature>
<sequence length="183" mass="20588">MSEKRKWFGEERRNKIVSLLQTRDEPQTGSALAEELNVSRQVIVQDISLLKARNIPVIATSQGYVLNEQDPQSILFSKVIACFHPPEKAEEELFVLVDHGITVKDVKVEHPIYGDLTASIMVSSRKEVKQFIEKVKETNASYLSELTDGVHLHTLEAKSKEDLDDGIRALDKAGFLLHDHAAK</sequence>
<dbReference type="InterPro" id="IPR035922">
    <property type="entry name" value="3H_dom_sf"/>
</dbReference>